<keyword evidence="3" id="KW-1185">Reference proteome</keyword>
<dbReference type="Proteomes" id="UP001054252">
    <property type="component" value="Unassembled WGS sequence"/>
</dbReference>
<dbReference type="AlphaFoldDB" id="A0AAV5M5R3"/>
<gene>
    <name evidence="2" type="ORF">SLEP1_g51981</name>
</gene>
<name>A0AAV5M5R3_9ROSI</name>
<evidence type="ECO:0000313" key="3">
    <source>
        <dbReference type="Proteomes" id="UP001054252"/>
    </source>
</evidence>
<feature type="region of interest" description="Disordered" evidence="1">
    <location>
        <begin position="1"/>
        <end position="34"/>
    </location>
</feature>
<reference evidence="2 3" key="1">
    <citation type="journal article" date="2021" name="Commun. Biol.">
        <title>The genome of Shorea leprosula (Dipterocarpaceae) highlights the ecological relevance of drought in aseasonal tropical rainforests.</title>
        <authorList>
            <person name="Ng K.K.S."/>
            <person name="Kobayashi M.J."/>
            <person name="Fawcett J.A."/>
            <person name="Hatakeyama M."/>
            <person name="Paape T."/>
            <person name="Ng C.H."/>
            <person name="Ang C.C."/>
            <person name="Tnah L.H."/>
            <person name="Lee C.T."/>
            <person name="Nishiyama T."/>
            <person name="Sese J."/>
            <person name="O'Brien M.J."/>
            <person name="Copetti D."/>
            <person name="Mohd Noor M.I."/>
            <person name="Ong R.C."/>
            <person name="Putra M."/>
            <person name="Sireger I.Z."/>
            <person name="Indrioko S."/>
            <person name="Kosugi Y."/>
            <person name="Izuno A."/>
            <person name="Isagi Y."/>
            <person name="Lee S.L."/>
            <person name="Shimizu K.K."/>
        </authorList>
    </citation>
    <scope>NUCLEOTIDE SEQUENCE [LARGE SCALE GENOMIC DNA]</scope>
    <source>
        <strain evidence="2">214</strain>
    </source>
</reference>
<evidence type="ECO:0008006" key="4">
    <source>
        <dbReference type="Google" id="ProtNLM"/>
    </source>
</evidence>
<accession>A0AAV5M5R3</accession>
<sequence length="62" mass="6853">MEPSLGSIEPSRSGFSGTQPLDSGEPSKWVPSNPANGFHQTQICWVRWNSGWVPSNPANWVR</sequence>
<evidence type="ECO:0000313" key="2">
    <source>
        <dbReference type="EMBL" id="GKV44833.1"/>
    </source>
</evidence>
<organism evidence="2 3">
    <name type="scientific">Rubroshorea leprosula</name>
    <dbReference type="NCBI Taxonomy" id="152421"/>
    <lineage>
        <taxon>Eukaryota</taxon>
        <taxon>Viridiplantae</taxon>
        <taxon>Streptophyta</taxon>
        <taxon>Embryophyta</taxon>
        <taxon>Tracheophyta</taxon>
        <taxon>Spermatophyta</taxon>
        <taxon>Magnoliopsida</taxon>
        <taxon>eudicotyledons</taxon>
        <taxon>Gunneridae</taxon>
        <taxon>Pentapetalae</taxon>
        <taxon>rosids</taxon>
        <taxon>malvids</taxon>
        <taxon>Malvales</taxon>
        <taxon>Dipterocarpaceae</taxon>
        <taxon>Rubroshorea</taxon>
    </lineage>
</organism>
<dbReference type="EMBL" id="BPVZ01000187">
    <property type="protein sequence ID" value="GKV44833.1"/>
    <property type="molecule type" value="Genomic_DNA"/>
</dbReference>
<proteinExistence type="predicted"/>
<comment type="caution">
    <text evidence="2">The sequence shown here is derived from an EMBL/GenBank/DDBJ whole genome shotgun (WGS) entry which is preliminary data.</text>
</comment>
<protein>
    <recommendedName>
        <fullName evidence="4">Chitin-binding type-3 domain-containing protein</fullName>
    </recommendedName>
</protein>
<evidence type="ECO:0000256" key="1">
    <source>
        <dbReference type="SAM" id="MobiDB-lite"/>
    </source>
</evidence>